<proteinExistence type="predicted"/>
<reference evidence="1 2" key="1">
    <citation type="submission" date="2015-11" db="EMBL/GenBank/DDBJ databases">
        <title>Exploring the genomic traits of fungus-feeding bacterial genus Collimonas.</title>
        <authorList>
            <person name="Song C."/>
            <person name="Schmidt R."/>
            <person name="de Jager V."/>
            <person name="Krzyzanowska D."/>
            <person name="Jongedijk E."/>
            <person name="Cankar K."/>
            <person name="Beekwilder J."/>
            <person name="van Veen A."/>
            <person name="de Boer W."/>
            <person name="van Veen J.A."/>
            <person name="Garbeva P."/>
        </authorList>
    </citation>
    <scope>NUCLEOTIDE SEQUENCE [LARGE SCALE GENOMIC DNA]</scope>
    <source>
        <strain evidence="1 2">Ter6</strain>
    </source>
</reference>
<accession>A0A127PCP6</accession>
<dbReference type="Proteomes" id="UP000072421">
    <property type="component" value="Chromosome"/>
</dbReference>
<gene>
    <name evidence="1" type="ORF">CFter6_2841</name>
</gene>
<name>A0A127PCP6_9BURK</name>
<evidence type="ECO:0000313" key="1">
    <source>
        <dbReference type="EMBL" id="AMO95507.1"/>
    </source>
</evidence>
<dbReference type="PATRIC" id="fig|158899.10.peg.2833"/>
<protein>
    <submittedName>
        <fullName evidence="1">Uncharacterized protein</fullName>
    </submittedName>
</protein>
<organism evidence="1">
    <name type="scientific">Collimonas fungivorans</name>
    <dbReference type="NCBI Taxonomy" id="158899"/>
    <lineage>
        <taxon>Bacteria</taxon>
        <taxon>Pseudomonadati</taxon>
        <taxon>Pseudomonadota</taxon>
        <taxon>Betaproteobacteria</taxon>
        <taxon>Burkholderiales</taxon>
        <taxon>Oxalobacteraceae</taxon>
        <taxon>Collimonas</taxon>
    </lineage>
</organism>
<dbReference type="EMBL" id="CP013232">
    <property type="protein sequence ID" value="AMO95507.1"/>
    <property type="molecule type" value="Genomic_DNA"/>
</dbReference>
<evidence type="ECO:0000313" key="2">
    <source>
        <dbReference type="Proteomes" id="UP000072421"/>
    </source>
</evidence>
<dbReference type="AlphaFoldDB" id="A0A127PCP6"/>
<sequence length="47" mass="5558">MKYLTFSLVFLLFYFPIGTILKKNMINKFLLGNKCYLDCHSYLSCVI</sequence>